<keyword evidence="3 6" id="KW-0812">Transmembrane</keyword>
<evidence type="ECO:0000256" key="6">
    <source>
        <dbReference type="SAM" id="Phobius"/>
    </source>
</evidence>
<dbReference type="PANTHER" id="PTHR23502">
    <property type="entry name" value="MAJOR FACILITATOR SUPERFAMILY"/>
    <property type="match status" value="1"/>
</dbReference>
<keyword evidence="8" id="KW-1185">Reference proteome</keyword>
<reference evidence="7 8" key="1">
    <citation type="submission" date="2014-04" db="EMBL/GenBank/DDBJ databases">
        <authorList>
            <consortium name="DOE Joint Genome Institute"/>
            <person name="Kuo A."/>
            <person name="Kohler A."/>
            <person name="Nagy L.G."/>
            <person name="Floudas D."/>
            <person name="Copeland A."/>
            <person name="Barry K.W."/>
            <person name="Cichocki N."/>
            <person name="Veneault-Fourrey C."/>
            <person name="LaButti K."/>
            <person name="Lindquist E.A."/>
            <person name="Lipzen A."/>
            <person name="Lundell T."/>
            <person name="Morin E."/>
            <person name="Murat C."/>
            <person name="Sun H."/>
            <person name="Tunlid A."/>
            <person name="Henrissat B."/>
            <person name="Grigoriev I.V."/>
            <person name="Hibbett D.S."/>
            <person name="Martin F."/>
            <person name="Nordberg H.P."/>
            <person name="Cantor M.N."/>
            <person name="Hua S.X."/>
        </authorList>
    </citation>
    <scope>NUCLEOTIDE SEQUENCE [LARGE SCALE GENOMIC DNA]</scope>
    <source>
        <strain evidence="7 8">LaAM-08-1</strain>
    </source>
</reference>
<dbReference type="PANTHER" id="PTHR23502:SF132">
    <property type="entry name" value="POLYAMINE TRANSPORTER 2-RELATED"/>
    <property type="match status" value="1"/>
</dbReference>
<evidence type="ECO:0000256" key="4">
    <source>
        <dbReference type="ARBA" id="ARBA00022989"/>
    </source>
</evidence>
<accession>A0A0C9X0A0</accession>
<organism evidence="7 8">
    <name type="scientific">Laccaria amethystina LaAM-08-1</name>
    <dbReference type="NCBI Taxonomy" id="1095629"/>
    <lineage>
        <taxon>Eukaryota</taxon>
        <taxon>Fungi</taxon>
        <taxon>Dikarya</taxon>
        <taxon>Basidiomycota</taxon>
        <taxon>Agaricomycotina</taxon>
        <taxon>Agaricomycetes</taxon>
        <taxon>Agaricomycetidae</taxon>
        <taxon>Agaricales</taxon>
        <taxon>Agaricineae</taxon>
        <taxon>Hydnangiaceae</taxon>
        <taxon>Laccaria</taxon>
    </lineage>
</organism>
<keyword evidence="4 6" id="KW-1133">Transmembrane helix</keyword>
<feature type="transmembrane region" description="Helical" evidence="6">
    <location>
        <begin position="105"/>
        <end position="132"/>
    </location>
</feature>
<gene>
    <name evidence="7" type="ORF">K443DRAFT_123584</name>
</gene>
<evidence type="ECO:0000313" key="8">
    <source>
        <dbReference type="Proteomes" id="UP000054477"/>
    </source>
</evidence>
<evidence type="ECO:0000256" key="5">
    <source>
        <dbReference type="ARBA" id="ARBA00023136"/>
    </source>
</evidence>
<dbReference type="GO" id="GO:0022857">
    <property type="term" value="F:transmembrane transporter activity"/>
    <property type="evidence" value="ECO:0007669"/>
    <property type="project" value="TreeGrafter"/>
</dbReference>
<name>A0A0C9X0A0_9AGAR</name>
<dbReference type="STRING" id="1095629.A0A0C9X0A0"/>
<dbReference type="Proteomes" id="UP000054477">
    <property type="component" value="Unassembled WGS sequence"/>
</dbReference>
<proteinExistence type="predicted"/>
<dbReference type="HOGENOM" id="CLU_1272485_0_0_1"/>
<dbReference type="GO" id="GO:0005886">
    <property type="term" value="C:plasma membrane"/>
    <property type="evidence" value="ECO:0007669"/>
    <property type="project" value="TreeGrafter"/>
</dbReference>
<reference evidence="8" key="2">
    <citation type="submission" date="2015-01" db="EMBL/GenBank/DDBJ databases">
        <title>Evolutionary Origins and Diversification of the Mycorrhizal Mutualists.</title>
        <authorList>
            <consortium name="DOE Joint Genome Institute"/>
            <consortium name="Mycorrhizal Genomics Consortium"/>
            <person name="Kohler A."/>
            <person name="Kuo A."/>
            <person name="Nagy L.G."/>
            <person name="Floudas D."/>
            <person name="Copeland A."/>
            <person name="Barry K.W."/>
            <person name="Cichocki N."/>
            <person name="Veneault-Fourrey C."/>
            <person name="LaButti K."/>
            <person name="Lindquist E.A."/>
            <person name="Lipzen A."/>
            <person name="Lundell T."/>
            <person name="Morin E."/>
            <person name="Murat C."/>
            <person name="Riley R."/>
            <person name="Ohm R."/>
            <person name="Sun H."/>
            <person name="Tunlid A."/>
            <person name="Henrissat B."/>
            <person name="Grigoriev I.V."/>
            <person name="Hibbett D.S."/>
            <person name="Martin F."/>
        </authorList>
    </citation>
    <scope>NUCLEOTIDE SEQUENCE [LARGE SCALE GENOMIC DNA]</scope>
    <source>
        <strain evidence="8">LaAM-08-1</strain>
    </source>
</reference>
<protein>
    <submittedName>
        <fullName evidence="7">Uncharacterized protein</fullName>
    </submittedName>
</protein>
<dbReference type="EMBL" id="KN838666">
    <property type="protein sequence ID" value="KIJ98550.1"/>
    <property type="molecule type" value="Genomic_DNA"/>
</dbReference>
<evidence type="ECO:0000313" key="7">
    <source>
        <dbReference type="EMBL" id="KIJ98550.1"/>
    </source>
</evidence>
<evidence type="ECO:0000256" key="1">
    <source>
        <dbReference type="ARBA" id="ARBA00004141"/>
    </source>
</evidence>
<evidence type="ECO:0000256" key="3">
    <source>
        <dbReference type="ARBA" id="ARBA00022692"/>
    </source>
</evidence>
<dbReference type="AlphaFoldDB" id="A0A0C9X0A0"/>
<evidence type="ECO:0000256" key="2">
    <source>
        <dbReference type="ARBA" id="ARBA00022448"/>
    </source>
</evidence>
<comment type="subcellular location">
    <subcellularLocation>
        <location evidence="1">Membrane</location>
        <topology evidence="1">Multi-pass membrane protein</topology>
    </subcellularLocation>
</comment>
<keyword evidence="2" id="KW-0813">Transport</keyword>
<keyword evidence="5 6" id="KW-0472">Membrane</keyword>
<sequence length="217" mass="24655">MRDDDESVRFPDNVSIQDIKEKLSRIMSLSLSGGGMKIQGSGRRGVNGCLNLSLELGRNNDERPSPRRRVSRMTAASAPICEPSRTFGRRKIQWEFSPGQSCWRWIYWVLFFVGGMFLFTLVMPETLAPVLLKKEAAKLRKETGDPMYRTIKELEKKAFKEVVVIALLRPSIMLFTEPIIICMTLCHVNPKPNGQIEPAHQIHCVSYTTLSYKPPAL</sequence>